<keyword evidence="4 5" id="KW-0131">Cell cycle</keyword>
<comment type="similarity">
    <text evidence="5 6">Belongs to the FtsA/MreB family.</text>
</comment>
<name>C0Q8P7_DESAH</name>
<dbReference type="CDD" id="cd24048">
    <property type="entry name" value="ASKHA_NBD_FtsA"/>
    <property type="match status" value="1"/>
</dbReference>
<evidence type="ECO:0000256" key="2">
    <source>
        <dbReference type="ARBA" id="ARBA00022618"/>
    </source>
</evidence>
<keyword evidence="2 5" id="KW-0132">Cell division</keyword>
<dbReference type="EMBL" id="CP001087">
    <property type="protein sequence ID" value="ACN14387.1"/>
    <property type="molecule type" value="Genomic_DNA"/>
</dbReference>
<dbReference type="AlphaFoldDB" id="C0Q8P7"/>
<evidence type="ECO:0000256" key="3">
    <source>
        <dbReference type="ARBA" id="ARBA00023136"/>
    </source>
</evidence>
<sequence>MQEEGKIIVGLDIGTTKICAVVGEVAGGEINIIGLGTAPSRGLRKGAVVNIESTVESIKKAVEEAEVMAGCNISSVYVGIAGGHIRGLNSHGIIAIKGQEITQDDVERVIEAASAVAIPTDRETIHVIPQEFIVDDQEAIQNPVGMTGVRLETKIHIVTGAVSSARNIVKCCNKAGLDVCDIVLESLASGEAVLSREEKELGCALADVGGGTTDLAIFKGNNIKHTFELALGGHNLTNDISIGLRTPLAEAEKIKIDHGTCLAGSIRKGETIDVAGIGGRGTKSLPKDILAEILEPRVEEMFSILKQDIYSNGLENSFPSGVVITGGSAYLHGITDVVEGVFSVPVRLGVPMKIGGLKDVVKNPGFSTGVGLVIYGSKHSGTPLGDIENGLFARLLKRMKQWFKDVI</sequence>
<dbReference type="SUPFAM" id="SSF53067">
    <property type="entry name" value="Actin-like ATPase domain"/>
    <property type="match status" value="2"/>
</dbReference>
<dbReference type="HOGENOM" id="CLU_037850_3_2_7"/>
<dbReference type="NCBIfam" id="TIGR01174">
    <property type="entry name" value="ftsA"/>
    <property type="match status" value="1"/>
</dbReference>
<keyword evidence="5" id="KW-0997">Cell inner membrane</keyword>
<dbReference type="Proteomes" id="UP000000442">
    <property type="component" value="Chromosome"/>
</dbReference>
<comment type="subcellular location">
    <subcellularLocation>
        <location evidence="5">Cell inner membrane</location>
        <topology evidence="5">Peripheral membrane protein</topology>
        <orientation evidence="5">Cytoplasmic side</orientation>
    </subcellularLocation>
    <text evidence="5">Localizes to the Z ring in an FtsZ-dependent manner. Targeted to the membrane through a conserved C-terminal amphipathic helix.</text>
</comment>
<dbReference type="eggNOG" id="COG0849">
    <property type="taxonomic scope" value="Bacteria"/>
</dbReference>
<dbReference type="InterPro" id="IPR043129">
    <property type="entry name" value="ATPase_NBD"/>
</dbReference>
<dbReference type="RefSeq" id="WP_015903174.1">
    <property type="nucleotide sequence ID" value="NC_012108.1"/>
</dbReference>
<dbReference type="InterPro" id="IPR020823">
    <property type="entry name" value="Cell_div_FtsA"/>
</dbReference>
<comment type="subunit">
    <text evidence="5">Self-interacts. Interacts with FtsZ.</text>
</comment>
<dbReference type="Pfam" id="PF02491">
    <property type="entry name" value="SHS2_FTSA"/>
    <property type="match status" value="1"/>
</dbReference>
<dbReference type="HAMAP" id="MF_02033">
    <property type="entry name" value="FtsA"/>
    <property type="match status" value="1"/>
</dbReference>
<comment type="function">
    <text evidence="5 6">Cell division protein that is involved in the assembly of the Z ring. May serve as a membrane anchor for the Z ring.</text>
</comment>
<dbReference type="GO" id="GO:0043093">
    <property type="term" value="P:FtsZ-dependent cytokinesis"/>
    <property type="evidence" value="ECO:0007669"/>
    <property type="project" value="UniProtKB-UniRule"/>
</dbReference>
<dbReference type="KEGG" id="dat:HRM2_12750"/>
<protein>
    <recommendedName>
        <fullName evidence="5 6">Cell division protein FtsA</fullName>
    </recommendedName>
</protein>
<dbReference type="STRING" id="177437.HRM2_12750"/>
<keyword evidence="3 5" id="KW-0472">Membrane</keyword>
<evidence type="ECO:0000313" key="9">
    <source>
        <dbReference type="Proteomes" id="UP000000442"/>
    </source>
</evidence>
<proteinExistence type="inferred from homology"/>
<gene>
    <name evidence="5 8" type="primary">ftsA</name>
    <name evidence="8" type="ordered locus">HRM2_12750</name>
</gene>
<dbReference type="PANTHER" id="PTHR32432">
    <property type="entry name" value="CELL DIVISION PROTEIN FTSA-RELATED"/>
    <property type="match status" value="1"/>
</dbReference>
<dbReference type="InterPro" id="IPR050696">
    <property type="entry name" value="FtsA/MreB"/>
</dbReference>
<dbReference type="OrthoDB" id="9810567at2"/>
<dbReference type="Pfam" id="PF14450">
    <property type="entry name" value="FtsA"/>
    <property type="match status" value="2"/>
</dbReference>
<dbReference type="SMART" id="SM00842">
    <property type="entry name" value="FtsA"/>
    <property type="match status" value="1"/>
</dbReference>
<evidence type="ECO:0000313" key="8">
    <source>
        <dbReference type="EMBL" id="ACN14387.1"/>
    </source>
</evidence>
<keyword evidence="9" id="KW-1185">Reference proteome</keyword>
<feature type="domain" description="SHS2" evidence="7">
    <location>
        <begin position="8"/>
        <end position="193"/>
    </location>
</feature>
<dbReference type="PIRSF" id="PIRSF003101">
    <property type="entry name" value="FtsA"/>
    <property type="match status" value="1"/>
</dbReference>
<accession>C0Q8P7</accession>
<evidence type="ECO:0000256" key="1">
    <source>
        <dbReference type="ARBA" id="ARBA00022475"/>
    </source>
</evidence>
<evidence type="ECO:0000256" key="6">
    <source>
        <dbReference type="PIRNR" id="PIRNR003101"/>
    </source>
</evidence>
<evidence type="ECO:0000256" key="4">
    <source>
        <dbReference type="ARBA" id="ARBA00023306"/>
    </source>
</evidence>
<dbReference type="GO" id="GO:0009898">
    <property type="term" value="C:cytoplasmic side of plasma membrane"/>
    <property type="evidence" value="ECO:0007669"/>
    <property type="project" value="UniProtKB-UniRule"/>
</dbReference>
<dbReference type="PANTHER" id="PTHR32432:SF4">
    <property type="entry name" value="CELL DIVISION PROTEIN FTSA"/>
    <property type="match status" value="1"/>
</dbReference>
<dbReference type="GO" id="GO:0032153">
    <property type="term" value="C:cell division site"/>
    <property type="evidence" value="ECO:0007669"/>
    <property type="project" value="UniProtKB-UniRule"/>
</dbReference>
<evidence type="ECO:0000256" key="5">
    <source>
        <dbReference type="HAMAP-Rule" id="MF_02033"/>
    </source>
</evidence>
<dbReference type="InterPro" id="IPR003494">
    <property type="entry name" value="SHS2_FtsA"/>
</dbReference>
<dbReference type="Gene3D" id="3.30.1490.110">
    <property type="match status" value="1"/>
</dbReference>
<dbReference type="Gene3D" id="3.30.420.40">
    <property type="match status" value="2"/>
</dbReference>
<evidence type="ECO:0000259" key="7">
    <source>
        <dbReference type="SMART" id="SM00842"/>
    </source>
</evidence>
<organism evidence="8 9">
    <name type="scientific">Desulforapulum autotrophicum (strain ATCC 43914 / DSM 3382 / VKM B-1955 / HRM2)</name>
    <name type="common">Desulfobacterium autotrophicum</name>
    <dbReference type="NCBI Taxonomy" id="177437"/>
    <lineage>
        <taxon>Bacteria</taxon>
        <taxon>Pseudomonadati</taxon>
        <taxon>Thermodesulfobacteriota</taxon>
        <taxon>Desulfobacteria</taxon>
        <taxon>Desulfobacterales</taxon>
        <taxon>Desulfobacteraceae</taxon>
        <taxon>Desulforapulum</taxon>
    </lineage>
</organism>
<reference evidence="8 9" key="1">
    <citation type="journal article" date="2009" name="Environ. Microbiol.">
        <title>Genome sequence of Desulfobacterium autotrophicum HRM2, a marine sulfate reducer oxidizing organic carbon completely to carbon dioxide.</title>
        <authorList>
            <person name="Strittmatter A.W."/>
            <person name="Liesegang H."/>
            <person name="Rabus R."/>
            <person name="Decker I."/>
            <person name="Amann J."/>
            <person name="Andres S."/>
            <person name="Henne A."/>
            <person name="Fricke W.F."/>
            <person name="Martinez-Arias R."/>
            <person name="Bartels D."/>
            <person name="Goesmann A."/>
            <person name="Krause L."/>
            <person name="Puehler A."/>
            <person name="Klenk H.P."/>
            <person name="Richter M."/>
            <person name="Schuler M."/>
            <person name="Gloeckner F.O."/>
            <person name="Meyerdierks A."/>
            <person name="Gottschalk G."/>
            <person name="Amann R."/>
        </authorList>
    </citation>
    <scope>NUCLEOTIDE SEQUENCE [LARGE SCALE GENOMIC DNA]</scope>
    <source>
        <strain evidence="9">ATCC 43914 / DSM 3382 / HRM2</strain>
    </source>
</reference>
<dbReference type="FunFam" id="3.30.1490.110:FF:000001">
    <property type="entry name" value="Cell division protein FtsA"/>
    <property type="match status" value="1"/>
</dbReference>
<keyword evidence="1 5" id="KW-1003">Cell membrane</keyword>